<organism evidence="1 2">
    <name type="scientific">Paraburkholderia ribeironis</name>
    <dbReference type="NCBI Taxonomy" id="1247936"/>
    <lineage>
        <taxon>Bacteria</taxon>
        <taxon>Pseudomonadati</taxon>
        <taxon>Pseudomonadota</taxon>
        <taxon>Betaproteobacteria</taxon>
        <taxon>Burkholderiales</taxon>
        <taxon>Burkholderiaceae</taxon>
        <taxon>Paraburkholderia</taxon>
    </lineage>
</organism>
<gene>
    <name evidence="1" type="ORF">BN2475_170003</name>
</gene>
<dbReference type="Proteomes" id="UP000187012">
    <property type="component" value="Unassembled WGS sequence"/>
</dbReference>
<dbReference type="STRING" id="1247936.BN2475_170003"/>
<name>A0A1N7RUC3_9BURK</name>
<protein>
    <recommendedName>
        <fullName evidence="3">Fis family transcriptional regulator</fullName>
    </recommendedName>
</protein>
<keyword evidence="2" id="KW-1185">Reference proteome</keyword>
<evidence type="ECO:0000313" key="1">
    <source>
        <dbReference type="EMBL" id="SIT38684.1"/>
    </source>
</evidence>
<evidence type="ECO:0008006" key="3">
    <source>
        <dbReference type="Google" id="ProtNLM"/>
    </source>
</evidence>
<accession>A0A1N7RUC3</accession>
<sequence length="157" mass="17103">MSSRRGGARVSRPRKPLTKAMLLPMDQASVRQQSLNFHLALVACRDGHGNGHLFNELMRTVYLAWFLQQDGFGSEPVGRFKAAEIAVEAALELAHAANEWVLAEDAVPVFESLLALHDAQLATVPLHKIISAEHRLRQFLGGTASSPVPDVDPDGMA</sequence>
<evidence type="ECO:0000313" key="2">
    <source>
        <dbReference type="Proteomes" id="UP000187012"/>
    </source>
</evidence>
<dbReference type="EMBL" id="CYGX02000017">
    <property type="protein sequence ID" value="SIT38684.1"/>
    <property type="molecule type" value="Genomic_DNA"/>
</dbReference>
<proteinExistence type="predicted"/>
<reference evidence="1 2" key="1">
    <citation type="submission" date="2016-12" db="EMBL/GenBank/DDBJ databases">
        <authorList>
            <person name="Song W.-J."/>
            <person name="Kurnit D.M."/>
        </authorList>
    </citation>
    <scope>NUCLEOTIDE SEQUENCE [LARGE SCALE GENOMIC DNA]</scope>
    <source>
        <strain evidence="1 2">STM7296</strain>
    </source>
</reference>
<dbReference type="AlphaFoldDB" id="A0A1N7RUC3"/>